<evidence type="ECO:0000313" key="2">
    <source>
        <dbReference type="EMBL" id="TAJ44584.1"/>
    </source>
</evidence>
<accession>A0A483CTE4</accession>
<dbReference type="SUPFAM" id="SSF56300">
    <property type="entry name" value="Metallo-dependent phosphatases"/>
    <property type="match status" value="1"/>
</dbReference>
<protein>
    <submittedName>
        <fullName evidence="2">Phosphoesterase</fullName>
    </submittedName>
</protein>
<dbReference type="InterPro" id="IPR029052">
    <property type="entry name" value="Metallo-depent_PP-like"/>
</dbReference>
<comment type="caution">
    <text evidence="2">The sequence shown here is derived from an EMBL/GenBank/DDBJ whole genome shotgun (WGS) entry which is preliminary data.</text>
</comment>
<reference evidence="2 3" key="1">
    <citation type="submission" date="2017-11" db="EMBL/GenBank/DDBJ databases">
        <title>Isolation and Characterization of Methanofollis Species from Methane Seep Offshore SW Taiwan.</title>
        <authorList>
            <person name="Teng N.-H."/>
            <person name="Lai M.-C."/>
            <person name="Chen S.-C."/>
        </authorList>
    </citation>
    <scope>NUCLEOTIDE SEQUENCE [LARGE SCALE GENOMIC DNA]</scope>
    <source>
        <strain evidence="2 3">FWC-SCC2</strain>
    </source>
</reference>
<dbReference type="Pfam" id="PF00149">
    <property type="entry name" value="Metallophos"/>
    <property type="match status" value="1"/>
</dbReference>
<dbReference type="PANTHER" id="PTHR39323">
    <property type="entry name" value="BLR1149 PROTEIN"/>
    <property type="match status" value="1"/>
</dbReference>
<dbReference type="PANTHER" id="PTHR39323:SF1">
    <property type="entry name" value="BLR1149 PROTEIN"/>
    <property type="match status" value="1"/>
</dbReference>
<gene>
    <name evidence="2" type="ORF">CUJ86_04545</name>
</gene>
<dbReference type="EMBL" id="PGCL01000002">
    <property type="protein sequence ID" value="TAJ44584.1"/>
    <property type="molecule type" value="Genomic_DNA"/>
</dbReference>
<evidence type="ECO:0000259" key="1">
    <source>
        <dbReference type="Pfam" id="PF00149"/>
    </source>
</evidence>
<dbReference type="AlphaFoldDB" id="A0A483CTE4"/>
<dbReference type="Gene3D" id="3.60.21.10">
    <property type="match status" value="1"/>
</dbReference>
<dbReference type="InterPro" id="IPR004843">
    <property type="entry name" value="Calcineurin-like_PHP"/>
</dbReference>
<name>A0A483CTE4_9EURY</name>
<dbReference type="InterPro" id="IPR024173">
    <property type="entry name" value="Pesterase_MJ0037-like"/>
</dbReference>
<dbReference type="RefSeq" id="WP_130646836.1">
    <property type="nucleotide sequence ID" value="NZ_PGCL01000002.1"/>
</dbReference>
<organism evidence="2 3">
    <name type="scientific">Methanofollis fontis</name>
    <dbReference type="NCBI Taxonomy" id="2052832"/>
    <lineage>
        <taxon>Archaea</taxon>
        <taxon>Methanobacteriati</taxon>
        <taxon>Methanobacteriota</taxon>
        <taxon>Stenosarchaea group</taxon>
        <taxon>Methanomicrobia</taxon>
        <taxon>Methanomicrobiales</taxon>
        <taxon>Methanomicrobiaceae</taxon>
        <taxon>Methanofollis</taxon>
    </lineage>
</organism>
<feature type="domain" description="Calcineurin-like phosphoesterase" evidence="1">
    <location>
        <begin position="19"/>
        <end position="136"/>
    </location>
</feature>
<dbReference type="GO" id="GO:0016787">
    <property type="term" value="F:hydrolase activity"/>
    <property type="evidence" value="ECO:0007669"/>
    <property type="project" value="InterPro"/>
</dbReference>
<dbReference type="Proteomes" id="UP000292580">
    <property type="component" value="Unassembled WGS sequence"/>
</dbReference>
<sequence>MSGPVFLPECPALLMENDLRVLVIADLHFGIESGLARSGVHVQSQSAARAERALAAVRETSPDLVLLLGDVKHSVPLTSRQEYAELPAILDRFRRLAPLRVAPGNHDGGLARFLQEGELLPAAGTVIDGVGYLHGHTHPGPALLGRLIVCGHLHPVVSLTDEVGCSLRAEPAYLYSPLLGEYAGTETRLLVLPPACEFSGGVDVLGVGESGLGPLARCIDQEHAEVWLRDGTYIGRLGEIREQRGA</sequence>
<proteinExistence type="predicted"/>
<evidence type="ECO:0000313" key="3">
    <source>
        <dbReference type="Proteomes" id="UP000292580"/>
    </source>
</evidence>
<dbReference type="PIRSF" id="PIRSF000887">
    <property type="entry name" value="Pesterase_MJ0037"/>
    <property type="match status" value="1"/>
</dbReference>
<keyword evidence="3" id="KW-1185">Reference proteome</keyword>
<dbReference type="OrthoDB" id="10013at2157"/>